<dbReference type="Pfam" id="PF23559">
    <property type="entry name" value="WHD_DRP"/>
    <property type="match status" value="1"/>
</dbReference>
<dbReference type="GO" id="GO:0009626">
    <property type="term" value="P:plant-type hypersensitive response"/>
    <property type="evidence" value="ECO:0007669"/>
    <property type="project" value="UniProtKB-ARBA"/>
</dbReference>
<dbReference type="SUPFAM" id="SSF52540">
    <property type="entry name" value="P-loop containing nucleoside triphosphate hydrolases"/>
    <property type="match status" value="1"/>
</dbReference>
<evidence type="ECO:0000259" key="7">
    <source>
        <dbReference type="Pfam" id="PF00931"/>
    </source>
</evidence>
<protein>
    <submittedName>
        <fullName evidence="11">Uncharacterized protein</fullName>
    </submittedName>
</protein>
<keyword evidence="4" id="KW-0547">Nucleotide-binding</keyword>
<dbReference type="Pfam" id="PF18052">
    <property type="entry name" value="Rx_N"/>
    <property type="match status" value="1"/>
</dbReference>
<dbReference type="Gene3D" id="1.20.5.4130">
    <property type="match status" value="1"/>
</dbReference>
<dbReference type="PANTHER" id="PTHR23155">
    <property type="entry name" value="DISEASE RESISTANCE PROTEIN RP"/>
    <property type="match status" value="1"/>
</dbReference>
<keyword evidence="12" id="KW-1185">Reference proteome</keyword>
<dbReference type="Gene3D" id="3.40.50.300">
    <property type="entry name" value="P-loop containing nucleotide triphosphate hydrolases"/>
    <property type="match status" value="1"/>
</dbReference>
<organism evidence="11 12">
    <name type="scientific">Eleusine coracana subsp. coracana</name>
    <dbReference type="NCBI Taxonomy" id="191504"/>
    <lineage>
        <taxon>Eukaryota</taxon>
        <taxon>Viridiplantae</taxon>
        <taxon>Streptophyta</taxon>
        <taxon>Embryophyta</taxon>
        <taxon>Tracheophyta</taxon>
        <taxon>Spermatophyta</taxon>
        <taxon>Magnoliopsida</taxon>
        <taxon>Liliopsida</taxon>
        <taxon>Poales</taxon>
        <taxon>Poaceae</taxon>
        <taxon>PACMAD clade</taxon>
        <taxon>Chloridoideae</taxon>
        <taxon>Cynodonteae</taxon>
        <taxon>Eleusininae</taxon>
        <taxon>Eleusine</taxon>
    </lineage>
</organism>
<dbReference type="InterPro" id="IPR036388">
    <property type="entry name" value="WH-like_DNA-bd_sf"/>
</dbReference>
<evidence type="ECO:0000259" key="9">
    <source>
        <dbReference type="Pfam" id="PF23559"/>
    </source>
</evidence>
<dbReference type="InterPro" id="IPR002182">
    <property type="entry name" value="NB-ARC"/>
</dbReference>
<evidence type="ECO:0000256" key="1">
    <source>
        <dbReference type="ARBA" id="ARBA00008894"/>
    </source>
</evidence>
<dbReference type="AlphaFoldDB" id="A0AAV5D712"/>
<feature type="domain" description="Disease resistance N-terminal" evidence="8">
    <location>
        <begin position="20"/>
        <end position="102"/>
    </location>
</feature>
<comment type="caution">
    <text evidence="11">The sequence shown here is derived from an EMBL/GenBank/DDBJ whole genome shotgun (WGS) entry which is preliminary data.</text>
</comment>
<dbReference type="GO" id="GO:0043531">
    <property type="term" value="F:ADP binding"/>
    <property type="evidence" value="ECO:0007669"/>
    <property type="project" value="InterPro"/>
</dbReference>
<evidence type="ECO:0000259" key="8">
    <source>
        <dbReference type="Pfam" id="PF18052"/>
    </source>
</evidence>
<evidence type="ECO:0000256" key="4">
    <source>
        <dbReference type="ARBA" id="ARBA00022741"/>
    </source>
</evidence>
<dbReference type="InterPro" id="IPR044974">
    <property type="entry name" value="Disease_R_plants"/>
</dbReference>
<evidence type="ECO:0000259" key="10">
    <source>
        <dbReference type="Pfam" id="PF23598"/>
    </source>
</evidence>
<keyword evidence="2" id="KW-0433">Leucine-rich repeat</keyword>
<dbReference type="EMBL" id="BQKI01000013">
    <property type="protein sequence ID" value="GJN06718.1"/>
    <property type="molecule type" value="Genomic_DNA"/>
</dbReference>
<dbReference type="InterPro" id="IPR042197">
    <property type="entry name" value="Apaf_helical"/>
</dbReference>
<feature type="domain" description="Disease resistance R13L4/SHOC-2-like LRR" evidence="10">
    <location>
        <begin position="557"/>
        <end position="884"/>
    </location>
</feature>
<dbReference type="InterPro" id="IPR027417">
    <property type="entry name" value="P-loop_NTPase"/>
</dbReference>
<accession>A0AAV5D712</accession>
<sequence length="913" mass="103099">MAEVEFVAISKIATALGDKVMDEVKSKLSEKVNNLRALPENLEDVKMDLEMMSCVIKDLGSGDLSKEAVQGWIGLLRKVSFRVVDVMDKYSYHAFQLQEESLFTRFFKGGYYVKVFSDVADEVVNIKNEIQKVKDLRKDWLPMDQVVPQNPMALDRPGSQSFFPVLVQDEDLVGMKDNQSKLIGWLDSNEPDSTVITVSGMGGLGKSTLVSNVYGRVKNSFGVNAWIVVSQTYAEHALLRELLWKISCTDTENPRSISMDRMDTFMLKEEIKSRLQGSGKCLVVFDDVWDRHAYESVQDVFKNLQSCRVVITTRKDDVASLASLGYKIQLQPLDSADALRLFCARAFSNTVDRKCPTDLENVASKMVDRCQGLPLALVSMGSLMSSKQRTEYVWNQVYNQFRSELLKADDVQAILKLSYNDLPGNLRNCFLYCSLFPEDYTIARESLVRQWVAEGFAMATENNTPEDVAELNLMELITRNMLQVVDYDELGRVSTCKMHDIVRDLALSTARKEKFGSANHRGAMLLMEKDVRRLSSYGWRDSDSSTEDLPCLRTFMSFEAVTSTTQMLSSIFTGSPYLTVLELQDSAITEVPASIQNLFNLRYIGLRRTRVKSLPDCIEKLSNLQTLDIKQTKIEKLPRGIAKLKKLRHLLADRVIDEKQRSFQYFVGVQPPTDLSNLLELQTLETVEASDDLADQLEKMNRLQSVWIGNVNATHSAKLFCSLSKVPLLSSLLLNACDVDQPLSLEALNPQSRQLHRLIVRGRWAAGMLQCPMFQFDGHGKNLKYLALSWSCLVEDPLLLLAPQVPNLTYLSLNKASSVETLVVSDGCFPKLKTLVLKNLENVNKITIGKGALKSIQGLYVVALPNLDKVPQDIEYLISLKKLWLLYLHGDFKVQWGENGMHKKMAHVLELRV</sequence>
<evidence type="ECO:0000313" key="11">
    <source>
        <dbReference type="EMBL" id="GJN06718.1"/>
    </source>
</evidence>
<dbReference type="PRINTS" id="PR00364">
    <property type="entry name" value="DISEASERSIST"/>
</dbReference>
<evidence type="ECO:0000256" key="5">
    <source>
        <dbReference type="ARBA" id="ARBA00022821"/>
    </source>
</evidence>
<dbReference type="GO" id="GO:0002758">
    <property type="term" value="P:innate immune response-activating signaling pathway"/>
    <property type="evidence" value="ECO:0007669"/>
    <property type="project" value="UniProtKB-ARBA"/>
</dbReference>
<dbReference type="Gene3D" id="1.10.10.10">
    <property type="entry name" value="Winged helix-like DNA-binding domain superfamily/Winged helix DNA-binding domain"/>
    <property type="match status" value="1"/>
</dbReference>
<reference evidence="11" key="2">
    <citation type="submission" date="2021-12" db="EMBL/GenBank/DDBJ databases">
        <title>Resequencing data analysis of finger millet.</title>
        <authorList>
            <person name="Hatakeyama M."/>
            <person name="Aluri S."/>
            <person name="Balachadran M.T."/>
            <person name="Sivarajan S.R."/>
            <person name="Poveda L."/>
            <person name="Shimizu-Inatsugi R."/>
            <person name="Schlapbach R."/>
            <person name="Sreeman S.M."/>
            <person name="Shimizu K.K."/>
        </authorList>
    </citation>
    <scope>NUCLEOTIDE SEQUENCE</scope>
</reference>
<dbReference type="Pfam" id="PF00931">
    <property type="entry name" value="NB-ARC"/>
    <property type="match status" value="1"/>
</dbReference>
<comment type="similarity">
    <text evidence="1">Belongs to the disease resistance NB-LRR family.</text>
</comment>
<feature type="domain" description="Disease resistance protein winged helix" evidence="9">
    <location>
        <begin position="435"/>
        <end position="506"/>
    </location>
</feature>
<evidence type="ECO:0000256" key="2">
    <source>
        <dbReference type="ARBA" id="ARBA00022614"/>
    </source>
</evidence>
<dbReference type="Gene3D" id="1.10.8.430">
    <property type="entry name" value="Helical domain of apoptotic protease-activating factors"/>
    <property type="match status" value="1"/>
</dbReference>
<dbReference type="Proteomes" id="UP001054889">
    <property type="component" value="Unassembled WGS sequence"/>
</dbReference>
<proteinExistence type="inferred from homology"/>
<keyword evidence="6" id="KW-0175">Coiled coil</keyword>
<dbReference type="InterPro" id="IPR058922">
    <property type="entry name" value="WHD_DRP"/>
</dbReference>
<keyword evidence="3" id="KW-0677">Repeat</keyword>
<gene>
    <name evidence="11" type="primary">ga24474</name>
    <name evidence="11" type="ORF">PR202_ga24474</name>
</gene>
<feature type="domain" description="NB-ARC" evidence="7">
    <location>
        <begin position="177"/>
        <end position="351"/>
    </location>
</feature>
<name>A0AAV5D712_ELECO</name>
<keyword evidence="5" id="KW-0611">Plant defense</keyword>
<reference evidence="11" key="1">
    <citation type="journal article" date="2018" name="DNA Res.">
        <title>Multiple hybrid de novo genome assembly of finger millet, an orphan allotetraploid crop.</title>
        <authorList>
            <person name="Hatakeyama M."/>
            <person name="Aluri S."/>
            <person name="Balachadran M.T."/>
            <person name="Sivarajan S.R."/>
            <person name="Patrignani A."/>
            <person name="Gruter S."/>
            <person name="Poveda L."/>
            <person name="Shimizu-Inatsugi R."/>
            <person name="Baeten J."/>
            <person name="Francoijs K.J."/>
            <person name="Nataraja K.N."/>
            <person name="Reddy Y.A.N."/>
            <person name="Phadnis S."/>
            <person name="Ravikumar R.L."/>
            <person name="Schlapbach R."/>
            <person name="Sreeman S.M."/>
            <person name="Shimizu K.K."/>
        </authorList>
    </citation>
    <scope>NUCLEOTIDE SEQUENCE</scope>
</reference>
<dbReference type="Gene3D" id="3.80.10.10">
    <property type="entry name" value="Ribonuclease Inhibitor"/>
    <property type="match status" value="1"/>
</dbReference>
<dbReference type="FunFam" id="1.10.10.10:FF:000322">
    <property type="entry name" value="Probable disease resistance protein At1g63360"/>
    <property type="match status" value="1"/>
</dbReference>
<dbReference type="PANTHER" id="PTHR23155:SF1046">
    <property type="entry name" value="OS11G0226933 PROTEIN"/>
    <property type="match status" value="1"/>
</dbReference>
<evidence type="ECO:0000256" key="3">
    <source>
        <dbReference type="ARBA" id="ARBA00022737"/>
    </source>
</evidence>
<dbReference type="InterPro" id="IPR032675">
    <property type="entry name" value="LRR_dom_sf"/>
</dbReference>
<dbReference type="InterPro" id="IPR041118">
    <property type="entry name" value="Rx_N"/>
</dbReference>
<dbReference type="InterPro" id="IPR055414">
    <property type="entry name" value="LRR_R13L4/SHOC2-like"/>
</dbReference>
<dbReference type="SUPFAM" id="SSF52058">
    <property type="entry name" value="L domain-like"/>
    <property type="match status" value="1"/>
</dbReference>
<evidence type="ECO:0000313" key="12">
    <source>
        <dbReference type="Proteomes" id="UP001054889"/>
    </source>
</evidence>
<dbReference type="GO" id="GO:0042742">
    <property type="term" value="P:defense response to bacterium"/>
    <property type="evidence" value="ECO:0007669"/>
    <property type="project" value="UniProtKB-ARBA"/>
</dbReference>
<evidence type="ECO:0000256" key="6">
    <source>
        <dbReference type="ARBA" id="ARBA00023054"/>
    </source>
</evidence>
<dbReference type="Pfam" id="PF23598">
    <property type="entry name" value="LRR_14"/>
    <property type="match status" value="1"/>
</dbReference>